<dbReference type="GO" id="GO:0030572">
    <property type="term" value="F:phosphatidyltransferase activity"/>
    <property type="evidence" value="ECO:0007669"/>
    <property type="project" value="UniProtKB-ARBA"/>
</dbReference>
<dbReference type="PROSITE" id="PS50035">
    <property type="entry name" value="PLD"/>
    <property type="match status" value="2"/>
</dbReference>
<feature type="domain" description="PLD phosphodiesterase" evidence="1">
    <location>
        <begin position="157"/>
        <end position="179"/>
    </location>
</feature>
<keyword evidence="3" id="KW-1185">Reference proteome</keyword>
<name>A0A1I0HM51_9FIRM</name>
<dbReference type="AlphaFoldDB" id="A0A1I0HM51"/>
<dbReference type="InterPro" id="IPR025202">
    <property type="entry name" value="PLD-like_dom"/>
</dbReference>
<dbReference type="Proteomes" id="UP000198508">
    <property type="component" value="Unassembled WGS sequence"/>
</dbReference>
<dbReference type="EMBL" id="FOIM01000016">
    <property type="protein sequence ID" value="SET84260.1"/>
    <property type="molecule type" value="Genomic_DNA"/>
</dbReference>
<dbReference type="Gene3D" id="3.30.870.10">
    <property type="entry name" value="Endonuclease Chain A"/>
    <property type="match status" value="2"/>
</dbReference>
<dbReference type="SMART" id="SM00155">
    <property type="entry name" value="PLDc"/>
    <property type="match status" value="2"/>
</dbReference>
<organism evidence="2 3">
    <name type="scientific">Enterocloster lavalensis</name>
    <dbReference type="NCBI Taxonomy" id="460384"/>
    <lineage>
        <taxon>Bacteria</taxon>
        <taxon>Bacillati</taxon>
        <taxon>Bacillota</taxon>
        <taxon>Clostridia</taxon>
        <taxon>Lachnospirales</taxon>
        <taxon>Lachnospiraceae</taxon>
        <taxon>Enterocloster</taxon>
    </lineage>
</organism>
<dbReference type="SUPFAM" id="SSF56024">
    <property type="entry name" value="Phospholipase D/nuclease"/>
    <property type="match status" value="2"/>
</dbReference>
<gene>
    <name evidence="2" type="ORF">SAMN05216313_11685</name>
</gene>
<dbReference type="InterPro" id="IPR001736">
    <property type="entry name" value="PLipase_D/transphosphatidylase"/>
</dbReference>
<sequence>MLRTWLKKHWLPLLLLAAFLYLAIGATAPFFHYKTIPDKTKEQFSTKAFYQDGPGVDRAMILETNESAWEERLRLMNLAQERIILSTFDFRDGESPRDLLSIMLHKAEEGVQVKILVDGFSGLVRMERSEVFYALSSHPNVEIRLYNPINLAQPWKTQGRMHDKYVIVDDYGYILGGRNTFDYFIGSYPTNSRSHDREALVYNTAHQTDQSGASSLNQVLAYFDGVWNLDVCRPFHDDPGLAEKRKVKKAVEMLHDRYAALAASRPDLLDPPAESDGSRRAQALSYYAANTREAGKITLVSNPTGIYGKEPVVFFTLTELMKHAREDVTIHTPYAVFNAYMYDTMTEVNRRIPVDMMINSVENGDNFFASSDYLRHRKKMAATGLTILEYDGGTSYHGKSVVIDHELSAIGSYNFDLRSTYLDTELMLVIQSKDLTAELETYMASYEQDCRLLLPDGSYQIPDHITVAEVPLWKRAAWAVVGLVMQPVRFLI</sequence>
<proteinExistence type="predicted"/>
<reference evidence="3" key="1">
    <citation type="submission" date="2016-10" db="EMBL/GenBank/DDBJ databases">
        <authorList>
            <person name="Varghese N."/>
            <person name="Submissions S."/>
        </authorList>
    </citation>
    <scope>NUCLEOTIDE SEQUENCE [LARGE SCALE GENOMIC DNA]</scope>
    <source>
        <strain evidence="3">NLAE-zl-G277</strain>
    </source>
</reference>
<evidence type="ECO:0000313" key="2">
    <source>
        <dbReference type="EMBL" id="SET84260.1"/>
    </source>
</evidence>
<dbReference type="PANTHER" id="PTHR21248">
    <property type="entry name" value="CARDIOLIPIN SYNTHASE"/>
    <property type="match status" value="1"/>
</dbReference>
<dbReference type="Pfam" id="PF13091">
    <property type="entry name" value="PLDc_2"/>
    <property type="match status" value="2"/>
</dbReference>
<protein>
    <submittedName>
        <fullName evidence="2">Phosphatidylserine/phosphatidylglycerophosphate/cardiolipin synthase</fullName>
    </submittedName>
</protein>
<evidence type="ECO:0000313" key="3">
    <source>
        <dbReference type="Proteomes" id="UP000198508"/>
    </source>
</evidence>
<dbReference type="STRING" id="460384.SAMN05216313_11685"/>
<dbReference type="GO" id="GO:0032049">
    <property type="term" value="P:cardiolipin biosynthetic process"/>
    <property type="evidence" value="ECO:0007669"/>
    <property type="project" value="UniProtKB-ARBA"/>
</dbReference>
<evidence type="ECO:0000259" key="1">
    <source>
        <dbReference type="PROSITE" id="PS50035"/>
    </source>
</evidence>
<dbReference type="PANTHER" id="PTHR21248:SF12">
    <property type="entry name" value="CARDIOLIPIN SYNTHASE C"/>
    <property type="match status" value="1"/>
</dbReference>
<accession>A0A1I0HM51</accession>
<dbReference type="CDD" id="cd09113">
    <property type="entry name" value="PLDc_ymdC_like_2"/>
    <property type="match status" value="1"/>
</dbReference>
<dbReference type="RefSeq" id="WP_092365552.1">
    <property type="nucleotide sequence ID" value="NZ_DAINWJ010000209.1"/>
</dbReference>
<feature type="domain" description="PLD phosphodiesterase" evidence="1">
    <location>
        <begin position="392"/>
        <end position="419"/>
    </location>
</feature>